<dbReference type="GO" id="GO:0045943">
    <property type="term" value="P:positive regulation of transcription by RNA polymerase I"/>
    <property type="evidence" value="ECO:0007669"/>
    <property type="project" value="TreeGrafter"/>
</dbReference>
<dbReference type="GO" id="GO:0034455">
    <property type="term" value="C:t-UTP complex"/>
    <property type="evidence" value="ECO:0007669"/>
    <property type="project" value="TreeGrafter"/>
</dbReference>
<dbReference type="AlphaFoldDB" id="A0AAV8WT75"/>
<keyword evidence="4" id="KW-1185">Reference proteome</keyword>
<evidence type="ECO:0000259" key="2">
    <source>
        <dbReference type="Pfam" id="PF12397"/>
    </source>
</evidence>
<dbReference type="InterPro" id="IPR016024">
    <property type="entry name" value="ARM-type_fold"/>
</dbReference>
<comment type="similarity">
    <text evidence="1">Belongs to the HEATR1/UTP10 family.</text>
</comment>
<keyword evidence="1" id="KW-0690">Ribosome biogenesis</keyword>
<evidence type="ECO:0000313" key="3">
    <source>
        <dbReference type="EMBL" id="KAJ8929225.1"/>
    </source>
</evidence>
<accession>A0AAV8WT75</accession>
<evidence type="ECO:0000256" key="1">
    <source>
        <dbReference type="RuleBase" id="RU367065"/>
    </source>
</evidence>
<dbReference type="EMBL" id="JANEYF010005087">
    <property type="protein sequence ID" value="KAJ8929225.1"/>
    <property type="molecule type" value="Genomic_DNA"/>
</dbReference>
<feature type="domain" description="U3 small nucleolar RNA-associated protein 10 N-terminal" evidence="2">
    <location>
        <begin position="235"/>
        <end position="349"/>
    </location>
</feature>
<name>A0AAV8WT75_9CUCU</name>
<keyword evidence="1" id="KW-0698">rRNA processing</keyword>
<dbReference type="InterPro" id="IPR022125">
    <property type="entry name" value="U3snoRNP10_N"/>
</dbReference>
<comment type="subcellular location">
    <subcellularLocation>
        <location evidence="1">Nucleus</location>
        <location evidence="1">Nucleolus</location>
    </subcellularLocation>
</comment>
<dbReference type="GO" id="GO:0030515">
    <property type="term" value="F:snoRNA binding"/>
    <property type="evidence" value="ECO:0007669"/>
    <property type="project" value="TreeGrafter"/>
</dbReference>
<gene>
    <name evidence="3" type="ORF">NQ314_018104</name>
</gene>
<dbReference type="PANTHER" id="PTHR13457:SF1">
    <property type="entry name" value="HEAT REPEAT-CONTAINING PROTEIN 1"/>
    <property type="match status" value="1"/>
</dbReference>
<comment type="caution">
    <text evidence="3">The sequence shown here is derived from an EMBL/GenBank/DDBJ whole genome shotgun (WGS) entry which is preliminary data.</text>
</comment>
<dbReference type="SUPFAM" id="SSF48371">
    <property type="entry name" value="ARM repeat"/>
    <property type="match status" value="1"/>
</dbReference>
<sequence length="1039" mass="120156">MSTSLAEQLKRLTVPQTTVLKRDKKRASLLFDAKEAAGLKRETVFQIGLEGLEELISKNEIFDEYRNSLFHITSRDFERSVQDTETNKKLDKTLRKFLLLLSPYFLLNCTHKVLEWLINRYSVNEYNREDLLMLILPYHESNIFVRVLQLLQFKDSNDSFYFLKTLQKPGVHLPKQSLLNTAANNSGFLKFVTKYIMMLIKFHEKPNLLTVAFNFYCSVFAGAIEYSEEVTEDQVSQILPLLLKGLNSHISDFCAASYVVTARLVAKANLSNILLDKFVEKISSIKVAGLKTEACLVLLVVYQSQKQYCNVPHKAVANLSEIEWLPKVLEDLNTSGSYILPFLEKLVKRCTEEGINNDLELARDLVKKILDVVKLEDSYTAIVLRSVLDSVRPKVKYSVEIKNWLTEIIQTLERQYPNAFDKEVLRILSSTQDKNMIKKKKCLSKILKNTMTYKGKFDVFEKLYHPNPQFRGEAIKYLLENYNSLKETDKEIIKNSFIDRLNDENVNVVQGTLLIIQKTSVLKKEDLKNILVTLTNKCFKNKREWGNISNSVLKILCSNSDVGDWQVLLAVFPFLLPESSEELTFSKKLIKLPFISEHILFKPFSEKLRSATQAQDFVKIVLKCLQSNNTWDIVREFLEMLKKIPNEKRDSYHKYVASVILTNILPRNSPIDVSTLVLEILVTYYDVSKAISNAEKASVVDYIRTATSDKFPTPGYLKCLENVIKKTKTPLLNLGLTDFSGDNSDKKYFVLLSNVLMNKNHLYRKSLVVYLNHFCVDWLSKVDFLLNLCISENKCLDTNFKKETLNYLLQNLKALERDEVKQYIYIEKPTSTYLLILLSDPEEKVRKVTFEIIELFTNVSTRYSHSYYYLFEVLRKHKEEIIMDHEQVPLILFNLIDPSSAKGKRYANDLNSIRKNLLKLACNEVTPIYLKAGLLKSLSHVNTFDMLEETAKLALDILLQNSEVIDKFKAIVIGKVINRIDSKTIGKVNFDTNTWKLIEYSIKNDKTVILDAEYDKICPAALMLNQLEKEFFWFLMKQL</sequence>
<reference evidence="3" key="1">
    <citation type="journal article" date="2023" name="Insect Mol. Biol.">
        <title>Genome sequencing provides insights into the evolution of gene families encoding plant cell wall-degrading enzymes in longhorned beetles.</title>
        <authorList>
            <person name="Shin N.R."/>
            <person name="Okamura Y."/>
            <person name="Kirsch R."/>
            <person name="Pauchet Y."/>
        </authorList>
    </citation>
    <scope>NUCLEOTIDE SEQUENCE</scope>
    <source>
        <strain evidence="3">RBIC_L_NR</strain>
    </source>
</reference>
<organism evidence="3 4">
    <name type="scientific">Rhamnusium bicolor</name>
    <dbReference type="NCBI Taxonomy" id="1586634"/>
    <lineage>
        <taxon>Eukaryota</taxon>
        <taxon>Metazoa</taxon>
        <taxon>Ecdysozoa</taxon>
        <taxon>Arthropoda</taxon>
        <taxon>Hexapoda</taxon>
        <taxon>Insecta</taxon>
        <taxon>Pterygota</taxon>
        <taxon>Neoptera</taxon>
        <taxon>Endopterygota</taxon>
        <taxon>Coleoptera</taxon>
        <taxon>Polyphaga</taxon>
        <taxon>Cucujiformia</taxon>
        <taxon>Chrysomeloidea</taxon>
        <taxon>Cerambycidae</taxon>
        <taxon>Lepturinae</taxon>
        <taxon>Rhagiini</taxon>
        <taxon>Rhamnusium</taxon>
    </lineage>
</organism>
<dbReference type="Proteomes" id="UP001162156">
    <property type="component" value="Unassembled WGS sequence"/>
</dbReference>
<comment type="function">
    <text evidence="1">Involved in nucleolar processing of pre-18S ribosomal RNA.</text>
</comment>
<dbReference type="GO" id="GO:0030686">
    <property type="term" value="C:90S preribosome"/>
    <property type="evidence" value="ECO:0007669"/>
    <property type="project" value="TreeGrafter"/>
</dbReference>
<dbReference type="PANTHER" id="PTHR13457">
    <property type="entry name" value="BAP28"/>
    <property type="match status" value="1"/>
</dbReference>
<dbReference type="Pfam" id="PF12397">
    <property type="entry name" value="U3snoRNP10"/>
    <property type="match status" value="1"/>
</dbReference>
<keyword evidence="1" id="KW-0687">Ribonucleoprotein</keyword>
<dbReference type="GO" id="GO:0032040">
    <property type="term" value="C:small-subunit processome"/>
    <property type="evidence" value="ECO:0007669"/>
    <property type="project" value="TreeGrafter"/>
</dbReference>
<dbReference type="InterPro" id="IPR040191">
    <property type="entry name" value="UTP10"/>
</dbReference>
<evidence type="ECO:0000313" key="4">
    <source>
        <dbReference type="Proteomes" id="UP001162156"/>
    </source>
</evidence>
<keyword evidence="1" id="KW-0539">Nucleus</keyword>
<proteinExistence type="inferred from homology"/>
<protein>
    <recommendedName>
        <fullName evidence="1">HEAT repeat-containing protein 1</fullName>
    </recommendedName>
</protein>
<dbReference type="GO" id="GO:0000462">
    <property type="term" value="P:maturation of SSU-rRNA from tricistronic rRNA transcript (SSU-rRNA, 5.8S rRNA, LSU-rRNA)"/>
    <property type="evidence" value="ECO:0007669"/>
    <property type="project" value="TreeGrafter"/>
</dbReference>